<keyword evidence="1" id="KW-1133">Transmembrane helix</keyword>
<evidence type="ECO:0000256" key="1">
    <source>
        <dbReference type="SAM" id="Phobius"/>
    </source>
</evidence>
<name>A0AA37S7Z7_9GAMM</name>
<dbReference type="EMBL" id="BSNM01000009">
    <property type="protein sequence ID" value="GLQ30847.1"/>
    <property type="molecule type" value="Genomic_DNA"/>
</dbReference>
<feature type="transmembrane region" description="Helical" evidence="1">
    <location>
        <begin position="51"/>
        <end position="72"/>
    </location>
</feature>
<feature type="domain" description="DUF2157" evidence="2">
    <location>
        <begin position="3"/>
        <end position="157"/>
    </location>
</feature>
<organism evidence="3 4">
    <name type="scientific">Litoribrevibacter albus</name>
    <dbReference type="NCBI Taxonomy" id="1473156"/>
    <lineage>
        <taxon>Bacteria</taxon>
        <taxon>Pseudomonadati</taxon>
        <taxon>Pseudomonadota</taxon>
        <taxon>Gammaproteobacteria</taxon>
        <taxon>Oceanospirillales</taxon>
        <taxon>Oceanospirillaceae</taxon>
        <taxon>Litoribrevibacter</taxon>
    </lineage>
</organism>
<sequence length="328" mass="37544">MTQQLIPSETRAHLLEFVEDGKIPVEHQEQAVVAAGVRPNSGTWFLFLDKLLLILGGLALSFALLFFIAYNWQELGRFAKFAIVEVAVIIGTLVFVRRSSKDLMARIALLGASISLGVLMALYGQTYQTGADPWELFFNWALLITPWAVVGRFSVLWMFWLGLLNVSLILYHHTFGRFFWVMGREHELLWMLFAFNLCAWVAWELLRNRFRWLNDDWSVRIIATASGACITWLSVDAILRPYGLSGFWVWMIWCVGILYLYQFVKRDLFILAGACLSTIVVVMSFLIEEVMKFDSAGSFLFISLAMIAMGGGSAMWLRSLHVRWLNEE</sequence>
<feature type="transmembrane region" description="Helical" evidence="1">
    <location>
        <begin position="268"/>
        <end position="287"/>
    </location>
</feature>
<feature type="transmembrane region" description="Helical" evidence="1">
    <location>
        <begin position="188"/>
        <end position="206"/>
    </location>
</feature>
<comment type="caution">
    <text evidence="3">The sequence shown here is derived from an EMBL/GenBank/DDBJ whole genome shotgun (WGS) entry which is preliminary data.</text>
</comment>
<dbReference type="Pfam" id="PF09925">
    <property type="entry name" value="DUF2157"/>
    <property type="match status" value="1"/>
</dbReference>
<evidence type="ECO:0000313" key="4">
    <source>
        <dbReference type="Proteomes" id="UP001161389"/>
    </source>
</evidence>
<evidence type="ECO:0000259" key="2">
    <source>
        <dbReference type="Pfam" id="PF09925"/>
    </source>
</evidence>
<feature type="transmembrane region" description="Helical" evidence="1">
    <location>
        <begin position="241"/>
        <end position="261"/>
    </location>
</feature>
<feature type="transmembrane region" description="Helical" evidence="1">
    <location>
        <begin position="103"/>
        <end position="124"/>
    </location>
</feature>
<feature type="transmembrane region" description="Helical" evidence="1">
    <location>
        <begin position="162"/>
        <end position="182"/>
    </location>
</feature>
<feature type="transmembrane region" description="Helical" evidence="1">
    <location>
        <begin position="78"/>
        <end position="96"/>
    </location>
</feature>
<feature type="transmembrane region" description="Helical" evidence="1">
    <location>
        <begin position="299"/>
        <end position="317"/>
    </location>
</feature>
<keyword evidence="4" id="KW-1185">Reference proteome</keyword>
<evidence type="ECO:0000313" key="3">
    <source>
        <dbReference type="EMBL" id="GLQ30847.1"/>
    </source>
</evidence>
<dbReference type="RefSeq" id="WP_284380252.1">
    <property type="nucleotide sequence ID" value="NZ_BSNM01000009.1"/>
</dbReference>
<accession>A0AA37S7Z7</accession>
<dbReference type="InterPro" id="IPR018677">
    <property type="entry name" value="DUF2157"/>
</dbReference>
<reference evidence="3" key="2">
    <citation type="submission" date="2023-01" db="EMBL/GenBank/DDBJ databases">
        <title>Draft genome sequence of Litoribrevibacter albus strain NBRC 110071.</title>
        <authorList>
            <person name="Sun Q."/>
            <person name="Mori K."/>
        </authorList>
    </citation>
    <scope>NUCLEOTIDE SEQUENCE</scope>
    <source>
        <strain evidence="3">NBRC 110071</strain>
    </source>
</reference>
<keyword evidence="1" id="KW-0472">Membrane</keyword>
<dbReference type="Proteomes" id="UP001161389">
    <property type="component" value="Unassembled WGS sequence"/>
</dbReference>
<gene>
    <name evidence="3" type="ORF">GCM10007876_13260</name>
</gene>
<feature type="transmembrane region" description="Helical" evidence="1">
    <location>
        <begin position="218"/>
        <end position="235"/>
    </location>
</feature>
<proteinExistence type="predicted"/>
<reference evidence="3" key="1">
    <citation type="journal article" date="2014" name="Int. J. Syst. Evol. Microbiol.">
        <title>Complete genome sequence of Corynebacterium casei LMG S-19264T (=DSM 44701T), isolated from a smear-ripened cheese.</title>
        <authorList>
            <consortium name="US DOE Joint Genome Institute (JGI-PGF)"/>
            <person name="Walter F."/>
            <person name="Albersmeier A."/>
            <person name="Kalinowski J."/>
            <person name="Ruckert C."/>
        </authorList>
    </citation>
    <scope>NUCLEOTIDE SEQUENCE</scope>
    <source>
        <strain evidence="3">NBRC 110071</strain>
    </source>
</reference>
<feature type="transmembrane region" description="Helical" evidence="1">
    <location>
        <begin position="136"/>
        <end position="155"/>
    </location>
</feature>
<keyword evidence="1" id="KW-0812">Transmembrane</keyword>
<dbReference type="AlphaFoldDB" id="A0AA37S7Z7"/>
<protein>
    <recommendedName>
        <fullName evidence="2">DUF2157 domain-containing protein</fullName>
    </recommendedName>
</protein>